<dbReference type="Proteomes" id="UP000315615">
    <property type="component" value="Segment"/>
</dbReference>
<dbReference type="EMBL" id="MN636843">
    <property type="protein sequence ID" value="QKS69403.1"/>
    <property type="molecule type" value="Genomic_DNA"/>
</dbReference>
<sequence>MDIDNIYNYIAFRGNPKLSIIKSCDPNKIVNEYSLFQKYLQRDSPSIDIVKLLINLGGNVNGLENEYSTPLCTILSNIKKYKHMLDVVKILIENNADVNKKNSEGETPLYCLLSNGYIKNNKEILLYMIQMGVETTLLSKDGYTMLQVYVKTNHHIIDIEIIKILLGSGIDINTISNKEKYDTLDCYFKYNIDRIDANILKLFVDNGFIIKKEDKSHKKKLMEYLNSLLYENRRVKKNILDFIFTYINVNQVDELGFNPLYYSVSHNNRTIFEYIIQLGGNINCISELGDTLLFKAFENRSLFIFNSILEKKPNKKTISYTYYKLRKHLLDVGDFINQIEFDIIKKFIAHVILYVKNFSVRNRTKAFIYFDDFIEKCTKSSNYIHNTYINNETIFQLCFNKKYIPISVINNNEKLLKKHTKLFYYGNILKKNIEKSKKYYENICKVSCCISNLCDTCSYWNTIPLEIKFKIVNNLSLNDIEMFLKNNKK</sequence>
<reference evidence="9" key="3">
    <citation type="submission" date="2018-07" db="EMBL/GenBank/DDBJ databases">
        <title>Analysis and insights into recombination signals in the lumpy skin disease virus recovered in Russia.</title>
        <authorList>
            <person name="Sprygin A."/>
            <person name="Babin Y."/>
            <person name="Byadovskaya O."/>
            <person name="Pestova Y."/>
            <person name="van Schalkwyk A."/>
            <person name="Kononova S."/>
            <person name="Shumilova I."/>
            <person name="Nesterov A."/>
            <person name="Wallace D."/>
            <person name="Kononov A."/>
        </authorList>
    </citation>
    <scope>NUCLEOTIDE SEQUENCE [LARGE SCALE GENOMIC DNA]</scope>
    <source>
        <strain evidence="9">LSDV/Russia/Saratov/2017</strain>
    </source>
</reference>
<dbReference type="EMBL" id="MW355944">
    <property type="protein sequence ID" value="QWA14573.1"/>
    <property type="molecule type" value="Genomic_DNA"/>
</dbReference>
<feature type="repeat" description="ANK" evidence="3">
    <location>
        <begin position="255"/>
        <end position="287"/>
    </location>
</feature>
<dbReference type="EMBL" id="AF409138">
    <property type="protein sequence ID" value="AAN02879.1"/>
    <property type="molecule type" value="Genomic_DNA"/>
</dbReference>
<dbReference type="InterPro" id="IPR018272">
    <property type="entry name" value="PRANC_domain"/>
</dbReference>
<dbReference type="PANTHER" id="PTHR24198:SF165">
    <property type="entry name" value="ANKYRIN REPEAT-CONTAINING PROTEIN-RELATED"/>
    <property type="match status" value="1"/>
</dbReference>
<dbReference type="Gene3D" id="1.25.40.20">
    <property type="entry name" value="Ankyrin repeat-containing domain"/>
    <property type="match status" value="2"/>
</dbReference>
<dbReference type="Proteomes" id="UP000509160">
    <property type="component" value="Segment"/>
</dbReference>
<gene>
    <name evidence="18" type="primary">LSDV152</name>
    <name evidence="17" type="ORF">LSDV-Udmurtiya/2019-149</name>
    <name evidence="7" type="ORF">LW152</name>
</gene>
<dbReference type="PROSITE" id="PS50088">
    <property type="entry name" value="ANK_REPEAT"/>
    <property type="match status" value="2"/>
</dbReference>
<evidence type="ECO:0000256" key="3">
    <source>
        <dbReference type="PROSITE-ProRule" id="PRU00023"/>
    </source>
</evidence>
<evidence type="ECO:0000313" key="23">
    <source>
        <dbReference type="Proteomes" id="UP000516244"/>
    </source>
</evidence>
<accession>Q8JTM7</accession>
<dbReference type="Proteomes" id="UP000318888">
    <property type="component" value="Segment"/>
</dbReference>
<organism evidence="7">
    <name type="scientific">Lumpy skin disease virus</name>
    <name type="common">LSDV</name>
    <dbReference type="NCBI Taxonomy" id="59509"/>
    <lineage>
        <taxon>Viruses</taxon>
        <taxon>Varidnaviria</taxon>
        <taxon>Bamfordvirae</taxon>
        <taxon>Nucleocytoviricota</taxon>
        <taxon>Pokkesviricetes</taxon>
        <taxon>Chitovirales</taxon>
        <taxon>Poxviridae</taxon>
        <taxon>Chordopoxvirinae</taxon>
        <taxon>Capripoxvirus</taxon>
        <taxon>Capripoxvirus lumpyskinpox</taxon>
    </lineage>
</organism>
<evidence type="ECO:0000313" key="19">
    <source>
        <dbReference type="Proteomes" id="UP000156762"/>
    </source>
</evidence>
<dbReference type="EMBL" id="MH646674">
    <property type="protein sequence ID" value="AYV61284.1"/>
    <property type="molecule type" value="Genomic_DNA"/>
</dbReference>
<accession>A0A1C9HI16</accession>
<evidence type="ECO:0000313" key="6">
    <source>
        <dbReference type="EMBL" id="AOO78714.1"/>
    </source>
</evidence>
<dbReference type="Proteomes" id="UP000509698">
    <property type="component" value="Segment"/>
</dbReference>
<dbReference type="Proteomes" id="UP000319919">
    <property type="component" value="Segment"/>
</dbReference>
<dbReference type="Pfam" id="PF12796">
    <property type="entry name" value="Ank_2"/>
    <property type="match status" value="1"/>
</dbReference>
<evidence type="ECO:0000313" key="7">
    <source>
        <dbReference type="EMBL" id="AOO78872.1"/>
    </source>
</evidence>
<evidence type="ECO:0000313" key="8">
    <source>
        <dbReference type="EMBL" id="AOO79031.1"/>
    </source>
</evidence>
<evidence type="ECO:0000256" key="2">
    <source>
        <dbReference type="ARBA" id="ARBA00023043"/>
    </source>
</evidence>
<evidence type="ECO:0000313" key="10">
    <source>
        <dbReference type="EMBL" id="QBF55631.1"/>
    </source>
</evidence>
<dbReference type="EMBL" id="KX764644">
    <property type="protein sequence ID" value="AOO78872.1"/>
    <property type="molecule type" value="Genomic_DNA"/>
</dbReference>
<dbReference type="EMBL" id="MN636842">
    <property type="protein sequence ID" value="QKS69246.1"/>
    <property type="molecule type" value="Genomic_DNA"/>
</dbReference>
<evidence type="ECO:0000313" key="16">
    <source>
        <dbReference type="EMBL" id="QKS69403.1"/>
    </source>
</evidence>
<dbReference type="Proteomes" id="UP000509537">
    <property type="component" value="Segment"/>
</dbReference>
<reference evidence="10 20" key="4">
    <citation type="submission" date="2019-01" db="EMBL/GenBank/DDBJ databases">
        <title>The Complete Genome Sequence of the Lumpy Skin Disease Virus Vaccine, Herbivac LS, Reveals a Mutation in the Superoxide Dismutase Gene Homolog.</title>
        <authorList>
            <person name="Douglass N."/>
            <person name="Van der Walt A."/>
            <person name="Omar R."/>
            <person name="Williamson A.-L."/>
        </authorList>
    </citation>
    <scope>NUCLEOTIDE SEQUENCE [LARGE SCALE GENOMIC DNA]</scope>
    <source>
        <strain evidence="10 20">Herbivac LS</strain>
    </source>
</reference>
<evidence type="ECO:0000256" key="1">
    <source>
        <dbReference type="ARBA" id="ARBA00022737"/>
    </source>
</evidence>
<dbReference type="Pfam" id="PF09372">
    <property type="entry name" value="PRANC"/>
    <property type="match status" value="1"/>
</dbReference>
<dbReference type="EMBL" id="MK441838">
    <property type="protein sequence ID" value="QBF55631.1"/>
    <property type="molecule type" value="Genomic_DNA"/>
</dbReference>
<dbReference type="EMBL" id="MN636839">
    <property type="protein sequence ID" value="QKS68775.1"/>
    <property type="molecule type" value="Genomic_DNA"/>
</dbReference>
<dbReference type="SUPFAM" id="SSF48403">
    <property type="entry name" value="Ankyrin repeat"/>
    <property type="match status" value="1"/>
</dbReference>
<evidence type="ECO:0000313" key="18">
    <source>
        <dbReference type="EMBL" id="QWA14573.1"/>
    </source>
</evidence>
<evidence type="ECO:0000313" key="13">
    <source>
        <dbReference type="EMBL" id="QKS68932.1"/>
    </source>
</evidence>
<feature type="domain" description="PRANC" evidence="4">
    <location>
        <begin position="390"/>
        <end position="483"/>
    </location>
</feature>
<evidence type="ECO:0000313" key="5">
    <source>
        <dbReference type="EMBL" id="AAN02879.1"/>
    </source>
</evidence>
<dbReference type="EMBL" id="KX764643">
    <property type="protein sequence ID" value="AOO78714.1"/>
    <property type="molecule type" value="Genomic_DNA"/>
</dbReference>
<evidence type="ECO:0000259" key="4">
    <source>
        <dbReference type="Pfam" id="PF09372"/>
    </source>
</evidence>
<reference evidence="17 23" key="5">
    <citation type="journal article" date="2020" name="Arch. Virol.">
        <title>Full-length genome characterization of a novel recombinant vaccine-like lumpy skin disease virus strain detected during the climatic winter in Russia, 2019.</title>
        <authorList>
            <person name="Sprygin A."/>
            <person name="Van Schalkwyk A."/>
            <person name="Shumilova I."/>
            <person name="Nesterov A."/>
            <person name="Kononova S."/>
            <person name="Prutnikov P."/>
            <person name="Byadovskaya O."/>
            <person name="Kononov A."/>
        </authorList>
    </citation>
    <scope>NUCLEOTIDE SEQUENCE [LARGE SCALE GENOMIC DNA]</scope>
    <source>
        <strain evidence="17">LSDV/Russia/Udmurtiya/2019</strain>
    </source>
</reference>
<evidence type="ECO:0000313" key="20">
    <source>
        <dbReference type="Proteomes" id="UP000319919"/>
    </source>
</evidence>
<evidence type="ECO:0000313" key="17">
    <source>
        <dbReference type="EMBL" id="QNN94461.1"/>
    </source>
</evidence>
<dbReference type="Proteomes" id="UP000319782">
    <property type="component" value="Segment"/>
</dbReference>
<dbReference type="EMBL" id="MN636841">
    <property type="protein sequence ID" value="QKS69089.1"/>
    <property type="molecule type" value="Genomic_DNA"/>
</dbReference>
<evidence type="ECO:0000313" key="15">
    <source>
        <dbReference type="EMBL" id="QKS69246.1"/>
    </source>
</evidence>
<organismHost>
    <name type="scientific">Bos taurus</name>
    <name type="common">Bovine</name>
    <dbReference type="NCBI Taxonomy" id="9913"/>
</organismHost>
<evidence type="ECO:0000313" key="21">
    <source>
        <dbReference type="Proteomes" id="UP000509160"/>
    </source>
</evidence>
<dbReference type="Proteomes" id="UP000509774">
    <property type="component" value="Segment"/>
</dbReference>
<dbReference type="Proteomes" id="UP000317245">
    <property type="component" value="Segment"/>
</dbReference>
<dbReference type="PANTHER" id="PTHR24198">
    <property type="entry name" value="ANKYRIN REPEAT AND PROTEIN KINASE DOMAIN-CONTAINING PROTEIN"/>
    <property type="match status" value="1"/>
</dbReference>
<evidence type="ECO:0000313" key="14">
    <source>
        <dbReference type="EMBL" id="QKS69089.1"/>
    </source>
</evidence>
<evidence type="ECO:0000313" key="12">
    <source>
        <dbReference type="EMBL" id="QKS68775.1"/>
    </source>
</evidence>
<reference evidence="21 22" key="6">
    <citation type="journal article" date="2020" name="Transbound. Emerg. Dis.">
        <title>Potential link of single nucleotide polymorphisms (SNPs) to virulence of vaccine-associated field strains of lumpy skin disease virus in South Africa.</title>
        <authorList>
            <person name="van Schalkwyk A."/>
            <person name="Kara P."/>
            <person name="Ebersohn K."/>
            <person name="Mather A."/>
            <person name="Annandale C.H."/>
            <person name="Venter E.H."/>
            <person name="Wallace D.B."/>
        </authorList>
    </citation>
    <scope>NUCLEOTIDE SEQUENCE [LARGE SCALE GENOMIC DNA]</scope>
    <source>
        <strain evidence="12">LSD-103-GP-RSA-1991</strain>
        <strain evidence="16">LSD-148-GP-RSA-1997</strain>
        <strain evidence="14">LSD-220-1-NW-RSA-1993</strain>
        <strain evidence="15">LSD-220-2-NW-RSA-1993</strain>
        <strain evidence="13">LSD-248-NW-RSA-1993</strain>
        <strain evidence="11">LSD-58-LP-RSA-1993</strain>
    </source>
</reference>
<dbReference type="Proteomes" id="UP000516244">
    <property type="component" value="Segment"/>
</dbReference>
<dbReference type="EMBL" id="MN636840">
    <property type="protein sequence ID" value="QKS68932.1"/>
    <property type="molecule type" value="Genomic_DNA"/>
</dbReference>
<evidence type="ECO:0000313" key="11">
    <source>
        <dbReference type="EMBL" id="QKS68631.1"/>
    </source>
</evidence>
<dbReference type="EMBL" id="MN636838">
    <property type="protein sequence ID" value="QKS68631.1"/>
    <property type="molecule type" value="Genomic_DNA"/>
</dbReference>
<evidence type="ECO:0000313" key="9">
    <source>
        <dbReference type="EMBL" id="AYV61284.1"/>
    </source>
</evidence>
<feature type="repeat" description="ANK" evidence="3">
    <location>
        <begin position="141"/>
        <end position="177"/>
    </location>
</feature>
<name>A0A1C9HI16_LSDV</name>
<evidence type="ECO:0000313" key="22">
    <source>
        <dbReference type="Proteomes" id="UP000509250"/>
    </source>
</evidence>
<protein>
    <submittedName>
        <fullName evidence="7">Ankyrin repeat protein</fullName>
    </submittedName>
    <submittedName>
        <fullName evidence="18">Ankyrin-like protein</fullName>
    </submittedName>
    <submittedName>
        <fullName evidence="10">LS152</fullName>
    </submittedName>
</protein>
<dbReference type="EMBL" id="KX764645">
    <property type="protein sequence ID" value="AOO79031.1"/>
    <property type="molecule type" value="Genomic_DNA"/>
</dbReference>
<proteinExistence type="predicted"/>
<dbReference type="InterPro" id="IPR036770">
    <property type="entry name" value="Ankyrin_rpt-contain_sf"/>
</dbReference>
<dbReference type="Proteomes" id="UP000509250">
    <property type="component" value="Segment"/>
</dbReference>
<dbReference type="InterPro" id="IPR002110">
    <property type="entry name" value="Ankyrin_rpt"/>
</dbReference>
<reference evidence="18" key="7">
    <citation type="submission" date="2020-12" db="EMBL/GenBank/DDBJ databases">
        <authorList>
            <person name="Yuan Y.X."/>
            <person name="Shao J.W."/>
            <person name="Zhang X."/>
            <person name="Wang N.L."/>
            <person name="Liu Q."/>
            <person name="Ma J."/>
        </authorList>
    </citation>
    <scope>NUCLEOTIDE SEQUENCE</scope>
    <source>
        <strain evidence="18">China/GD01/2020</strain>
    </source>
</reference>
<dbReference type="EMBL" id="MT134042">
    <property type="protein sequence ID" value="QNN94461.1"/>
    <property type="molecule type" value="Genomic_DNA"/>
</dbReference>
<dbReference type="Proteomes" id="UP000509476">
    <property type="component" value="Segment"/>
</dbReference>
<keyword evidence="1" id="KW-0677">Repeat</keyword>
<dbReference type="Proteomes" id="UP000679706">
    <property type="component" value="Segment"/>
</dbReference>
<dbReference type="Proteomes" id="UP000156762">
    <property type="component" value="Segment"/>
</dbReference>
<keyword evidence="2 3" id="KW-0040">ANK repeat</keyword>
<dbReference type="SMART" id="SM00248">
    <property type="entry name" value="ANK"/>
    <property type="match status" value="7"/>
</dbReference>
<reference evidence="5 19" key="1">
    <citation type="journal article" date="2003" name="Arch. Virol.">
        <title>Comparative sequence analysis of the South African vaccine strain and two virulent field isolates of Lumpy skin disease virus.</title>
        <authorList>
            <person name="Kara P.D."/>
            <person name="Afonso C.L."/>
            <person name="Wallace D.B."/>
            <person name="Kutish G.F."/>
            <person name="Abolnik C."/>
            <person name="Lu Z."/>
            <person name="Vreede F.T."/>
            <person name="Taljaard L.C.F."/>
            <person name="Zsak A."/>
            <person name="Viljoen G.J."/>
            <person name="Rock D.L."/>
        </authorList>
    </citation>
    <scope>NUCLEOTIDE SEQUENCE [LARGE SCALE GENOMIC DNA]</scope>
    <source>
        <strain evidence="5">Neethling vaccine LW 1959</strain>
    </source>
</reference>
<reference evidence="7" key="2">
    <citation type="submission" date="2016-08" db="EMBL/GenBank/DDBJ databases">
        <title>Complete Genome Sequences of the Neethling-like Lumpy Skin Disease Virus Strains from Three Commercial Live Attenuated Vaccines.</title>
        <authorList>
            <person name="Mathijs E."/>
            <person name="Vandenbussche F."/>
            <person name="Haegeman A."/>
            <person name="King A."/>
            <person name="Van Borm S."/>
            <person name="De Clercq K."/>
        </authorList>
    </citation>
    <scope>NUCLEOTIDE SEQUENCE</scope>
    <source>
        <strain evidence="7">Neethling-Herbivac vaccine</strain>
        <strain evidence="8">Neethling-LSD vaccine-OBP</strain>
        <strain evidence="6">SIS-Lumpyvax vaccine</strain>
    </source>
</reference>